<evidence type="ECO:0000256" key="3">
    <source>
        <dbReference type="SAM" id="Coils"/>
    </source>
</evidence>
<comment type="subcellular location">
    <subcellularLocation>
        <location evidence="1">Membrane</location>
    </subcellularLocation>
</comment>
<keyword evidence="3" id="KW-0175">Coiled coil</keyword>
<dbReference type="Pfam" id="PF24924">
    <property type="entry name" value="DUF7745"/>
    <property type="match status" value="1"/>
</dbReference>
<dbReference type="PROSITE" id="PS51778">
    <property type="entry name" value="VAST"/>
    <property type="match status" value="1"/>
</dbReference>
<comment type="caution">
    <text evidence="6">The sequence shown here is derived from an EMBL/GenBank/DDBJ whole genome shotgun (WGS) entry which is preliminary data.</text>
</comment>
<reference evidence="6" key="1">
    <citation type="submission" date="2019-09" db="EMBL/GenBank/DDBJ databases">
        <title>Draft genome information of white flower Hibiscus syriacus.</title>
        <authorList>
            <person name="Kim Y.-M."/>
        </authorList>
    </citation>
    <scope>NUCLEOTIDE SEQUENCE [LARGE SCALE GENOMIC DNA]</scope>
    <source>
        <strain evidence="6">YM2019G1</strain>
    </source>
</reference>
<evidence type="ECO:0000256" key="4">
    <source>
        <dbReference type="SAM" id="MobiDB-lite"/>
    </source>
</evidence>
<dbReference type="AlphaFoldDB" id="A0A6A2XFX0"/>
<evidence type="ECO:0000256" key="2">
    <source>
        <dbReference type="ARBA" id="ARBA00023136"/>
    </source>
</evidence>
<dbReference type="InterPro" id="IPR031968">
    <property type="entry name" value="VASt"/>
</dbReference>
<gene>
    <name evidence="6" type="ORF">F3Y22_tig00111741pilonHSYRG00115</name>
</gene>
<evidence type="ECO:0000256" key="1">
    <source>
        <dbReference type="ARBA" id="ARBA00004370"/>
    </source>
</evidence>
<dbReference type="EMBL" id="VEPZ02001415">
    <property type="protein sequence ID" value="KAE8674663.1"/>
    <property type="molecule type" value="Genomic_DNA"/>
</dbReference>
<evidence type="ECO:0000259" key="5">
    <source>
        <dbReference type="PROSITE" id="PS51778"/>
    </source>
</evidence>
<evidence type="ECO:0000313" key="7">
    <source>
        <dbReference type="Proteomes" id="UP000436088"/>
    </source>
</evidence>
<organism evidence="6 7">
    <name type="scientific">Hibiscus syriacus</name>
    <name type="common">Rose of Sharon</name>
    <dbReference type="NCBI Taxonomy" id="106335"/>
    <lineage>
        <taxon>Eukaryota</taxon>
        <taxon>Viridiplantae</taxon>
        <taxon>Streptophyta</taxon>
        <taxon>Embryophyta</taxon>
        <taxon>Tracheophyta</taxon>
        <taxon>Spermatophyta</taxon>
        <taxon>Magnoliopsida</taxon>
        <taxon>eudicotyledons</taxon>
        <taxon>Gunneridae</taxon>
        <taxon>Pentapetalae</taxon>
        <taxon>rosids</taxon>
        <taxon>malvids</taxon>
        <taxon>Malvales</taxon>
        <taxon>Malvaceae</taxon>
        <taxon>Malvoideae</taxon>
        <taxon>Hibiscus</taxon>
    </lineage>
</organism>
<keyword evidence="2" id="KW-0472">Membrane</keyword>
<feature type="coiled-coil region" evidence="3">
    <location>
        <begin position="522"/>
        <end position="549"/>
    </location>
</feature>
<dbReference type="GO" id="GO:0016020">
    <property type="term" value="C:membrane"/>
    <property type="evidence" value="ECO:0007669"/>
    <property type="project" value="UniProtKB-SubCell"/>
</dbReference>
<dbReference type="Pfam" id="PF16016">
    <property type="entry name" value="VASt"/>
    <property type="match status" value="1"/>
</dbReference>
<keyword evidence="7" id="KW-1185">Reference proteome</keyword>
<evidence type="ECO:0000313" key="6">
    <source>
        <dbReference type="EMBL" id="KAE8674663.1"/>
    </source>
</evidence>
<dbReference type="PANTHER" id="PTHR48200">
    <property type="entry name" value="PROTEIN, PUTATIVE-RELATED"/>
    <property type="match status" value="1"/>
</dbReference>
<proteinExistence type="predicted"/>
<dbReference type="PANTHER" id="PTHR48200:SF1">
    <property type="entry name" value="AMINOTRANSFERASE-LIKE PLANT MOBILE DOMAIN-CONTAINING PROTEIN"/>
    <property type="match status" value="1"/>
</dbReference>
<accession>A0A6A2XFX0</accession>
<sequence length="636" mass="74192">MLFYFQIGQWHATDEYEGQVREITFRSICNNPMCPPDSAMTEDQHFVLSLDKKKLVFETVQQAHVVPFGTYFEVPTISPLPVQAIFPFFLIIFRFNIKMDTIVFVLHQVHCQWIAETNGENSSTLDIKEGAHFKKRCVMQSKIKSGAVEEYKKEIETMLDVARSYIESHIARDRSYTKGTPEKYEQRKSDFEAIVNDSNRSPIPGHNRKTVATAWRLRWGHNNVQELRDIWDSWKNDRKQKFSQRYGDIALLLHVKTGEPLIRALVQFWNPGYSCFTFNQEDMVPTIEEYTTLLHCENIILERAYIKHIKSQPFKNELDKIAGVDEKWVTDRLRHKAVVELFEQLPRRVNPALTILAETFRSLNHCRRTGGGRFIGCVQLIQVWIHSHFWKTNGVAYRRFNTTYSPLGEFITMKYHEGASKEEWMKGVVGYAPFFFPATYGLSTSEFVYHGDSYKKRIKEALDSWKKVSRMDVVATRDMLTLDYMEWRRLRKNDSIPMPDCEDTRTMEEHFKHVPSELEIVKAEFEAVNNELKQRVKELEAESYQWKLDADSQKDRVDKLEREQKRVYFELEDLRKGALRRGFAVAFSLGASTTKGESQRRSHPRFPGSSKVGSSPSTRPGKGSWSGPTRHTTSDR</sequence>
<dbReference type="Proteomes" id="UP000436088">
    <property type="component" value="Unassembled WGS sequence"/>
</dbReference>
<feature type="domain" description="VASt" evidence="5">
    <location>
        <begin position="1"/>
        <end position="170"/>
    </location>
</feature>
<feature type="region of interest" description="Disordered" evidence="4">
    <location>
        <begin position="591"/>
        <end position="636"/>
    </location>
</feature>
<name>A0A6A2XFX0_HIBSY</name>
<feature type="compositionally biased region" description="Polar residues" evidence="4">
    <location>
        <begin position="626"/>
        <end position="636"/>
    </location>
</feature>
<protein>
    <submittedName>
        <fullName evidence="6">X1</fullName>
    </submittedName>
</protein>
<dbReference type="InterPro" id="IPR056647">
    <property type="entry name" value="DUF7745"/>
</dbReference>